<evidence type="ECO:0000256" key="1">
    <source>
        <dbReference type="SAM" id="Phobius"/>
    </source>
</evidence>
<evidence type="ECO:0000259" key="2">
    <source>
        <dbReference type="Pfam" id="PF02517"/>
    </source>
</evidence>
<dbReference type="GO" id="GO:0006508">
    <property type="term" value="P:proteolysis"/>
    <property type="evidence" value="ECO:0007669"/>
    <property type="project" value="UniProtKB-KW"/>
</dbReference>
<dbReference type="InterPro" id="IPR003675">
    <property type="entry name" value="Rce1/LyrA-like_dom"/>
</dbReference>
<dbReference type="Proteomes" id="UP000433575">
    <property type="component" value="Unassembled WGS sequence"/>
</dbReference>
<dbReference type="Pfam" id="PF02517">
    <property type="entry name" value="Rce1-like"/>
    <property type="match status" value="1"/>
</dbReference>
<evidence type="ECO:0000313" key="4">
    <source>
        <dbReference type="EMBL" id="MSC33887.1"/>
    </source>
</evidence>
<dbReference type="GO" id="GO:0008237">
    <property type="term" value="F:metallopeptidase activity"/>
    <property type="evidence" value="ECO:0007669"/>
    <property type="project" value="UniProtKB-KW"/>
</dbReference>
<dbReference type="EMBL" id="WKPI01000023">
    <property type="protein sequence ID" value="MSC33887.1"/>
    <property type="molecule type" value="Genomic_DNA"/>
</dbReference>
<dbReference type="GO" id="GO:0080120">
    <property type="term" value="P:CAAX-box protein maturation"/>
    <property type="evidence" value="ECO:0007669"/>
    <property type="project" value="UniProtKB-ARBA"/>
</dbReference>
<feature type="transmembrane region" description="Helical" evidence="1">
    <location>
        <begin position="121"/>
        <end position="139"/>
    </location>
</feature>
<dbReference type="RefSeq" id="WP_154239337.1">
    <property type="nucleotide sequence ID" value="NZ_CALJPI010000308.1"/>
</dbReference>
<evidence type="ECO:0000313" key="3">
    <source>
        <dbReference type="EMBL" id="MSA90157.1"/>
    </source>
</evidence>
<keyword evidence="6" id="KW-1185">Reference proteome</keyword>
<sequence>MLILDVLRSCLLAGVVLGLIPVVWWWFKGRKQVKFTLYFGLIRPKKTRQAAFMIGMYSLIWGITHLPYFTQYTQPSASLYAGMGSAAILPILIISFIQTGFLEEFLFRGFRNKRLVSRFGVYRGVLLQGVIFGTLHVLLASNVTWLSGLIIFTTTLLGGLVVACFLKKRFRVLFYQAYFCMDWAT</sequence>
<keyword evidence="3" id="KW-0378">Hydrolase</keyword>
<dbReference type="EMBL" id="WKPJ01000021">
    <property type="protein sequence ID" value="MSA90157.1"/>
    <property type="molecule type" value="Genomic_DNA"/>
</dbReference>
<dbReference type="OrthoDB" id="1437285at2"/>
<name>A0A6N7S8G5_9FIRM</name>
<feature type="transmembrane region" description="Helical" evidence="1">
    <location>
        <begin position="48"/>
        <end position="68"/>
    </location>
</feature>
<keyword evidence="1" id="KW-0812">Transmembrane</keyword>
<keyword evidence="1" id="KW-1133">Transmembrane helix</keyword>
<feature type="transmembrane region" description="Helical" evidence="1">
    <location>
        <begin position="145"/>
        <end position="166"/>
    </location>
</feature>
<reference evidence="5 6" key="1">
    <citation type="journal article" date="2019" name="Nat. Med.">
        <title>A library of human gut bacterial isolates paired with longitudinal multiomics data enables mechanistic microbiome research.</title>
        <authorList>
            <person name="Poyet M."/>
            <person name="Groussin M."/>
            <person name="Gibbons S.M."/>
            <person name="Avila-Pacheco J."/>
            <person name="Jiang X."/>
            <person name="Kearney S.M."/>
            <person name="Perrotta A.R."/>
            <person name="Berdy B."/>
            <person name="Zhao S."/>
            <person name="Lieberman T.D."/>
            <person name="Swanson P.K."/>
            <person name="Smith M."/>
            <person name="Roesemann S."/>
            <person name="Alexander J.E."/>
            <person name="Rich S.A."/>
            <person name="Livny J."/>
            <person name="Vlamakis H."/>
            <person name="Clish C."/>
            <person name="Bullock K."/>
            <person name="Deik A."/>
            <person name="Scott J."/>
            <person name="Pierce K.A."/>
            <person name="Xavier R.J."/>
            <person name="Alm E.J."/>
        </authorList>
    </citation>
    <scope>NUCLEOTIDE SEQUENCE [LARGE SCALE GENOMIC DNA]</scope>
    <source>
        <strain evidence="3 5">BIOML-A4</strain>
        <strain evidence="4 6">BIOML-A5</strain>
    </source>
</reference>
<dbReference type="AlphaFoldDB" id="A0A6N7S8G5"/>
<protein>
    <submittedName>
        <fullName evidence="3">CPBP family intramembrane metalloprotease</fullName>
    </submittedName>
</protein>
<feature type="transmembrane region" description="Helical" evidence="1">
    <location>
        <begin position="6"/>
        <end position="27"/>
    </location>
</feature>
<organism evidence="3 5">
    <name type="scientific">Holdemania massiliensis</name>
    <dbReference type="NCBI Taxonomy" id="1468449"/>
    <lineage>
        <taxon>Bacteria</taxon>
        <taxon>Bacillati</taxon>
        <taxon>Bacillota</taxon>
        <taxon>Erysipelotrichia</taxon>
        <taxon>Erysipelotrichales</taxon>
        <taxon>Erysipelotrichaceae</taxon>
        <taxon>Holdemania</taxon>
    </lineage>
</organism>
<evidence type="ECO:0000313" key="6">
    <source>
        <dbReference type="Proteomes" id="UP000480929"/>
    </source>
</evidence>
<evidence type="ECO:0000313" key="5">
    <source>
        <dbReference type="Proteomes" id="UP000433575"/>
    </source>
</evidence>
<gene>
    <name evidence="4" type="ORF">GKD88_12225</name>
    <name evidence="3" type="ORF">GKE08_12555</name>
</gene>
<accession>A0A6N7S8G5</accession>
<keyword evidence="3" id="KW-0482">Metalloprotease</keyword>
<dbReference type="GO" id="GO:0004175">
    <property type="term" value="F:endopeptidase activity"/>
    <property type="evidence" value="ECO:0007669"/>
    <property type="project" value="UniProtKB-ARBA"/>
</dbReference>
<feature type="transmembrane region" description="Helical" evidence="1">
    <location>
        <begin position="80"/>
        <end position="101"/>
    </location>
</feature>
<keyword evidence="1" id="KW-0472">Membrane</keyword>
<dbReference type="Proteomes" id="UP000480929">
    <property type="component" value="Unassembled WGS sequence"/>
</dbReference>
<proteinExistence type="predicted"/>
<keyword evidence="3" id="KW-0645">Protease</keyword>
<feature type="domain" description="CAAX prenyl protease 2/Lysostaphin resistance protein A-like" evidence="2">
    <location>
        <begin position="88"/>
        <end position="167"/>
    </location>
</feature>
<comment type="caution">
    <text evidence="3">The sequence shown here is derived from an EMBL/GenBank/DDBJ whole genome shotgun (WGS) entry which is preliminary data.</text>
</comment>